<dbReference type="GO" id="GO:0050242">
    <property type="term" value="F:pyruvate, phosphate dikinase activity"/>
    <property type="evidence" value="ECO:0007669"/>
    <property type="project" value="UniProtKB-UniRule"/>
</dbReference>
<dbReference type="PIRSF" id="PIRSF000853">
    <property type="entry name" value="PPDK"/>
    <property type="match status" value="1"/>
</dbReference>
<sequence>MTYVYRFGGGVSDGGKGDKNLLGGKGANLAEMASIGLPVPPGFTISTAMCTRYYEDGEQFPQELRDEVADGIAHIEAVTEKRFGDPENPLLVSVRSGARVSMPGMMDTVLNLGLNDQTVEGLAKKAGDERFAWDSYRRFIQMYADVVLELDHGAFEEALEIAKEDNGFTLDTEMSAEDWKALVTTYKGLVEDQWGKPFPQDVHDQLWGAVGAVFGSWQSERAKVYRRLNDIPADWGTAVNVQAMVFGNMGDTSATGVAFTRDPSKGDRAYYGEFLINAQGEDVVAGIRTPQYLTKAAREEANAKPASMEEAMPEVYAELAAVFDQLETHYRDMQDIEFTVEQAKLWMLQTRSGKRTAKAALKIAVDMANEGLITREEAIARVDPAALDQLLHPTLDPDASRDVLTKGLPASPGAASGKVVFDADAAERAAAAGEAVILVRVETSPEDIHGMHAAKGILTARGGMTSHAAVVARGMGRPCVSGAGSLSIDNKAKLLRVGSREVREGDILTLDGSTGEVMVGAVATVQPELAGDFGTLMEWADQVRRLKVRANAETPLDCQTARDFGAEGVGLCRTEHMFFDAARITAVRQMILASDEAGRRAALAKLLPEQRADFTAIFEVMAGLPVTVRLLDPPLHEFLPQQEAEFAEVATAAGVDVDTLKRRANELHEFNPMLGHRGCRLGVTYPEIYEIQAQAIFEAALDVAEKSGEAPIPEVMIPLVATRRELELMKAVVDKAAQAVFAERGKTVEYLVGTMIELPRAALKAGEIAEVGEFFSFGTNDLTQTTLGVSRDDAARFLSAYVEKGIYAKDPFVSLDVEGVGELVSLAAERGRATRAGIKLGICGEHGGDPASIAFCEQVGLDYVSASPYRVPIARLAAAQAALKAR</sequence>
<dbReference type="InterPro" id="IPR008279">
    <property type="entry name" value="PEP-util_enz_mobile_dom"/>
</dbReference>
<keyword evidence="20" id="KW-1185">Reference proteome</keyword>
<keyword evidence="6 19" id="KW-0808">Transferase</keyword>
<dbReference type="Proteomes" id="UP000538670">
    <property type="component" value="Unassembled WGS sequence"/>
</dbReference>
<evidence type="ECO:0000313" key="20">
    <source>
        <dbReference type="Proteomes" id="UP000538670"/>
    </source>
</evidence>
<dbReference type="NCBIfam" id="NF004531">
    <property type="entry name" value="PRK05878.1"/>
    <property type="match status" value="1"/>
</dbReference>
<dbReference type="Gene3D" id="3.30.470.20">
    <property type="entry name" value="ATP-grasp fold, B domain"/>
    <property type="match status" value="1"/>
</dbReference>
<dbReference type="InterPro" id="IPR002192">
    <property type="entry name" value="PPDK_AMP/ATP-bd"/>
</dbReference>
<dbReference type="InterPro" id="IPR010121">
    <property type="entry name" value="Pyruvate_phosphate_dikinase"/>
</dbReference>
<feature type="binding site" evidence="14">
    <location>
        <position position="779"/>
    </location>
    <ligand>
        <name>substrate</name>
    </ligand>
</feature>
<evidence type="ECO:0000256" key="11">
    <source>
        <dbReference type="ARBA" id="ARBA00022842"/>
    </source>
</evidence>
<proteinExistence type="inferred from homology"/>
<dbReference type="Gene3D" id="3.50.30.10">
    <property type="entry name" value="Phosphohistidine domain"/>
    <property type="match status" value="1"/>
</dbReference>
<dbReference type="InterPro" id="IPR036637">
    <property type="entry name" value="Phosphohistidine_dom_sf"/>
</dbReference>
<evidence type="ECO:0000256" key="6">
    <source>
        <dbReference type="ARBA" id="ARBA00022679"/>
    </source>
</evidence>
<dbReference type="Pfam" id="PF00391">
    <property type="entry name" value="PEP-utilizers"/>
    <property type="match status" value="1"/>
</dbReference>
<evidence type="ECO:0000256" key="10">
    <source>
        <dbReference type="ARBA" id="ARBA00022840"/>
    </source>
</evidence>
<evidence type="ECO:0000256" key="3">
    <source>
        <dbReference type="ARBA" id="ARBA00007837"/>
    </source>
</evidence>
<dbReference type="NCBIfam" id="TIGR01828">
    <property type="entry name" value="pyru_phos_dikin"/>
    <property type="match status" value="1"/>
</dbReference>
<comment type="cofactor">
    <cofactor evidence="1 12 15">
        <name>Mg(2+)</name>
        <dbReference type="ChEBI" id="CHEBI:18420"/>
    </cofactor>
</comment>
<evidence type="ECO:0000256" key="4">
    <source>
        <dbReference type="ARBA" id="ARBA00011994"/>
    </source>
</evidence>
<evidence type="ECO:0000256" key="14">
    <source>
        <dbReference type="PIRSR" id="PIRSR000853-2"/>
    </source>
</evidence>
<dbReference type="Gene3D" id="3.30.1490.20">
    <property type="entry name" value="ATP-grasp fold, A domain"/>
    <property type="match status" value="1"/>
</dbReference>
<evidence type="ECO:0000259" key="17">
    <source>
        <dbReference type="Pfam" id="PF01326"/>
    </source>
</evidence>
<dbReference type="GO" id="GO:0005524">
    <property type="term" value="F:ATP binding"/>
    <property type="evidence" value="ECO:0007669"/>
    <property type="project" value="UniProtKB-UniRule"/>
</dbReference>
<evidence type="ECO:0000256" key="15">
    <source>
        <dbReference type="PIRSR" id="PIRSR000853-3"/>
    </source>
</evidence>
<evidence type="ECO:0000256" key="12">
    <source>
        <dbReference type="PIRNR" id="PIRNR000853"/>
    </source>
</evidence>
<dbReference type="SUPFAM" id="SSF51621">
    <property type="entry name" value="Phosphoenolpyruvate/pyruvate domain"/>
    <property type="match status" value="1"/>
</dbReference>
<name>A0A7W6AAM9_9SPHN</name>
<keyword evidence="11 15" id="KW-0460">Magnesium</keyword>
<dbReference type="GO" id="GO:0046872">
    <property type="term" value="F:metal ion binding"/>
    <property type="evidence" value="ECO:0007669"/>
    <property type="project" value="UniProtKB-UniRule"/>
</dbReference>
<feature type="domain" description="PEP-utilising enzyme mobile" evidence="16">
    <location>
        <begin position="434"/>
        <end position="515"/>
    </location>
</feature>
<evidence type="ECO:0000259" key="16">
    <source>
        <dbReference type="Pfam" id="PF00391"/>
    </source>
</evidence>
<feature type="domain" description="PEP-utilising enzyme C-terminal" evidence="18">
    <location>
        <begin position="530"/>
        <end position="881"/>
    </location>
</feature>
<evidence type="ECO:0000256" key="9">
    <source>
        <dbReference type="ARBA" id="ARBA00022777"/>
    </source>
</evidence>
<dbReference type="InterPro" id="IPR023151">
    <property type="entry name" value="PEP_util_CS"/>
</dbReference>
<dbReference type="InterPro" id="IPR013815">
    <property type="entry name" value="ATP_grasp_subdomain_1"/>
</dbReference>
<evidence type="ECO:0000256" key="1">
    <source>
        <dbReference type="ARBA" id="ARBA00001946"/>
    </source>
</evidence>
<dbReference type="InterPro" id="IPR015813">
    <property type="entry name" value="Pyrv/PenolPyrv_kinase-like_dom"/>
</dbReference>
<organism evidence="19 20">
    <name type="scientific">Sphingomonas pseudosanguinis</name>
    <dbReference type="NCBI Taxonomy" id="413712"/>
    <lineage>
        <taxon>Bacteria</taxon>
        <taxon>Pseudomonadati</taxon>
        <taxon>Pseudomonadota</taxon>
        <taxon>Alphaproteobacteria</taxon>
        <taxon>Sphingomonadales</taxon>
        <taxon>Sphingomonadaceae</taxon>
        <taxon>Sphingomonas</taxon>
    </lineage>
</organism>
<dbReference type="SUPFAM" id="SSF56059">
    <property type="entry name" value="Glutathione synthetase ATP-binding domain-like"/>
    <property type="match status" value="1"/>
</dbReference>
<comment type="catalytic activity">
    <reaction evidence="12">
        <text>pyruvate + phosphate + ATP = phosphoenolpyruvate + AMP + diphosphate + H(+)</text>
        <dbReference type="Rhea" id="RHEA:10756"/>
        <dbReference type="ChEBI" id="CHEBI:15361"/>
        <dbReference type="ChEBI" id="CHEBI:15378"/>
        <dbReference type="ChEBI" id="CHEBI:30616"/>
        <dbReference type="ChEBI" id="CHEBI:33019"/>
        <dbReference type="ChEBI" id="CHEBI:43474"/>
        <dbReference type="ChEBI" id="CHEBI:58702"/>
        <dbReference type="ChEBI" id="CHEBI:456215"/>
        <dbReference type="EC" id="2.7.9.1"/>
    </reaction>
</comment>
<evidence type="ECO:0000256" key="7">
    <source>
        <dbReference type="ARBA" id="ARBA00022723"/>
    </source>
</evidence>
<accession>A0A7W6AAM9</accession>
<evidence type="ECO:0000256" key="5">
    <source>
        <dbReference type="ARBA" id="ARBA00020138"/>
    </source>
</evidence>
<protein>
    <recommendedName>
        <fullName evidence="5 12">Pyruvate, phosphate dikinase</fullName>
        <ecNumber evidence="4 12">2.7.9.1</ecNumber>
    </recommendedName>
</protein>
<dbReference type="EC" id="2.7.9.1" evidence="4 12"/>
<feature type="binding site" evidence="15">
    <location>
        <position position="781"/>
    </location>
    <ligand>
        <name>Mg(2+)</name>
        <dbReference type="ChEBI" id="CHEBI:18420"/>
    </ligand>
</feature>
<feature type="binding site" evidence="14">
    <location>
        <position position="778"/>
    </location>
    <ligand>
        <name>substrate</name>
    </ligand>
</feature>
<keyword evidence="10" id="KW-0067">ATP-binding</keyword>
<dbReference type="PANTHER" id="PTHR22931:SF9">
    <property type="entry name" value="PYRUVATE, PHOSPHATE DIKINASE 1, CHLOROPLASTIC"/>
    <property type="match status" value="1"/>
</dbReference>
<feature type="binding site" evidence="14">
    <location>
        <position position="573"/>
    </location>
    <ligand>
        <name>substrate</name>
    </ligand>
</feature>
<keyword evidence="19" id="KW-0670">Pyruvate</keyword>
<dbReference type="PANTHER" id="PTHR22931">
    <property type="entry name" value="PHOSPHOENOLPYRUVATE DIKINASE-RELATED"/>
    <property type="match status" value="1"/>
</dbReference>
<feature type="active site" description="Tele-phosphohistidine intermediate" evidence="13">
    <location>
        <position position="467"/>
    </location>
</feature>
<dbReference type="InterPro" id="IPR018274">
    <property type="entry name" value="PEP_util_AS"/>
</dbReference>
<dbReference type="Pfam" id="PF01326">
    <property type="entry name" value="PPDK_N"/>
    <property type="match status" value="1"/>
</dbReference>
<feature type="binding site" evidence="14">
    <location>
        <position position="757"/>
    </location>
    <ligand>
        <name>substrate</name>
    </ligand>
</feature>
<dbReference type="Pfam" id="PF02896">
    <property type="entry name" value="PEP-utilizers_C"/>
    <property type="match status" value="1"/>
</dbReference>
<comment type="caution">
    <text evidence="19">The sequence shown here is derived from an EMBL/GenBank/DDBJ whole genome shotgun (WGS) entry which is preliminary data.</text>
</comment>
<dbReference type="PROSITE" id="PS00370">
    <property type="entry name" value="PEP_ENZYMES_PHOS_SITE"/>
    <property type="match status" value="1"/>
</dbReference>
<feature type="binding site" evidence="14">
    <location>
        <position position="629"/>
    </location>
    <ligand>
        <name>substrate</name>
    </ligand>
</feature>
<dbReference type="InterPro" id="IPR040442">
    <property type="entry name" value="Pyrv_kinase-like_dom_sf"/>
</dbReference>
<gene>
    <name evidence="19" type="ORF">GGR48_000768</name>
</gene>
<dbReference type="AlphaFoldDB" id="A0A7W6AAM9"/>
<feature type="binding site" evidence="14">
    <location>
        <position position="781"/>
    </location>
    <ligand>
        <name>substrate</name>
    </ligand>
</feature>
<feature type="binding site" evidence="14">
    <location>
        <position position="780"/>
    </location>
    <ligand>
        <name>substrate</name>
    </ligand>
</feature>
<keyword evidence="9 19" id="KW-0418">Kinase</keyword>
<comment type="function">
    <text evidence="2">Catalyzes the reversible phosphorylation of pyruvate and phosphate.</text>
</comment>
<dbReference type="Gene3D" id="1.10.189.10">
    <property type="entry name" value="Pyruvate Phosphate Dikinase, domain 2"/>
    <property type="match status" value="1"/>
</dbReference>
<dbReference type="GO" id="GO:0016301">
    <property type="term" value="F:kinase activity"/>
    <property type="evidence" value="ECO:0007669"/>
    <property type="project" value="UniProtKB-UniRule"/>
</dbReference>
<evidence type="ECO:0000259" key="18">
    <source>
        <dbReference type="Pfam" id="PF02896"/>
    </source>
</evidence>
<dbReference type="PROSITE" id="PS00742">
    <property type="entry name" value="PEP_ENZYMES_2"/>
    <property type="match status" value="1"/>
</dbReference>
<dbReference type="EMBL" id="JACIDH010000001">
    <property type="protein sequence ID" value="MBB3878365.1"/>
    <property type="molecule type" value="Genomic_DNA"/>
</dbReference>
<reference evidence="19 20" key="1">
    <citation type="submission" date="2020-08" db="EMBL/GenBank/DDBJ databases">
        <title>Genomic Encyclopedia of Type Strains, Phase IV (KMG-IV): sequencing the most valuable type-strain genomes for metagenomic binning, comparative biology and taxonomic classification.</title>
        <authorList>
            <person name="Goeker M."/>
        </authorList>
    </citation>
    <scope>NUCLEOTIDE SEQUENCE [LARGE SCALE GENOMIC DNA]</scope>
    <source>
        <strain evidence="19 20">DSM 19512</strain>
    </source>
</reference>
<dbReference type="InterPro" id="IPR000121">
    <property type="entry name" value="PEP_util_C"/>
</dbReference>
<evidence type="ECO:0000256" key="13">
    <source>
        <dbReference type="PIRSR" id="PIRSR000853-1"/>
    </source>
</evidence>
<evidence type="ECO:0000313" key="19">
    <source>
        <dbReference type="EMBL" id="MBB3878365.1"/>
    </source>
</evidence>
<dbReference type="Gene3D" id="3.20.20.60">
    <property type="entry name" value="Phosphoenolpyruvate-binding domains"/>
    <property type="match status" value="1"/>
</dbReference>
<dbReference type="SUPFAM" id="SSF52009">
    <property type="entry name" value="Phosphohistidine domain"/>
    <property type="match status" value="1"/>
</dbReference>
<keyword evidence="7 15" id="KW-0479">Metal-binding</keyword>
<keyword evidence="8" id="KW-0547">Nucleotide-binding</keyword>
<feature type="binding site" evidence="15">
    <location>
        <position position="757"/>
    </location>
    <ligand>
        <name>Mg(2+)</name>
        <dbReference type="ChEBI" id="CHEBI:18420"/>
    </ligand>
</feature>
<evidence type="ECO:0000256" key="2">
    <source>
        <dbReference type="ARBA" id="ARBA00003144"/>
    </source>
</evidence>
<dbReference type="RefSeq" id="WP_183950520.1">
    <property type="nucleotide sequence ID" value="NZ_JACIDH010000001.1"/>
</dbReference>
<comment type="similarity">
    <text evidence="3 12">Belongs to the PEP-utilizing enzyme family.</text>
</comment>
<feature type="domain" description="Pyruvate phosphate dikinase AMP/ATP-binding" evidence="17">
    <location>
        <begin position="20"/>
        <end position="369"/>
    </location>
</feature>
<feature type="active site" description="Proton donor" evidence="13">
    <location>
        <position position="843"/>
    </location>
</feature>
<dbReference type="Gene3D" id="1.20.80.30">
    <property type="match status" value="1"/>
</dbReference>
<evidence type="ECO:0000256" key="8">
    <source>
        <dbReference type="ARBA" id="ARBA00022741"/>
    </source>
</evidence>